<sequence>MSEETQQLVDVLDAHRFDEAGLHAYLREQLPEEFGGELAIRQFQGGQSNPTFLLESGGRRYVLRKKPPGKLLPSAHQVEREYQVMRALRDTDVPVPEMLLLCEDDAIIGTPFYVMRFIEGRVYSHPALEEVPKAERRPIFEAKADAMARLHNVDYAAVGLADFGKPGNFLGRQIGRWSKQYEASKTGDNPSMDKLMAWLPENIPAGSDETTIAHGDFRLGNLMLHPERPEVVAVLDWELCTLGHPLSDLAYCCIPYHLPSGLPGIRGLADLDLGELGLPTEQEFVDMYCRKAGRDNGIQDWPFYTAFALFRLAAILQGVYKRALDGNAANADALSVGEGATILADAGWKEAQRLQG</sequence>
<dbReference type="Pfam" id="PF01636">
    <property type="entry name" value="APH"/>
    <property type="match status" value="1"/>
</dbReference>
<dbReference type="InterPro" id="IPR041726">
    <property type="entry name" value="ACAD10_11_N"/>
</dbReference>
<dbReference type="Proteomes" id="UP000199657">
    <property type="component" value="Unassembled WGS sequence"/>
</dbReference>
<proteinExistence type="predicted"/>
<dbReference type="InterPro" id="IPR011009">
    <property type="entry name" value="Kinase-like_dom_sf"/>
</dbReference>
<dbReference type="Gene3D" id="3.90.1200.10">
    <property type="match status" value="1"/>
</dbReference>
<organism evidence="2 3">
    <name type="scientific">Aquisalimonas asiatica</name>
    <dbReference type="NCBI Taxonomy" id="406100"/>
    <lineage>
        <taxon>Bacteria</taxon>
        <taxon>Pseudomonadati</taxon>
        <taxon>Pseudomonadota</taxon>
        <taxon>Gammaproteobacteria</taxon>
        <taxon>Chromatiales</taxon>
        <taxon>Ectothiorhodospiraceae</taxon>
        <taxon>Aquisalimonas</taxon>
    </lineage>
</organism>
<evidence type="ECO:0000313" key="2">
    <source>
        <dbReference type="EMBL" id="SEO72141.1"/>
    </source>
</evidence>
<feature type="domain" description="Aminoglycoside phosphotransferase" evidence="1">
    <location>
        <begin position="40"/>
        <end position="256"/>
    </location>
</feature>
<protein>
    <submittedName>
        <fullName evidence="2">Predicted kinase, aminoglycoside phosphotransferase (APT) family</fullName>
    </submittedName>
</protein>
<accession>A0A1H8S0C8</accession>
<keyword evidence="2" id="KW-0418">Kinase</keyword>
<dbReference type="OrthoDB" id="3806873at2"/>
<dbReference type="GO" id="GO:0016301">
    <property type="term" value="F:kinase activity"/>
    <property type="evidence" value="ECO:0007669"/>
    <property type="project" value="UniProtKB-KW"/>
</dbReference>
<dbReference type="STRING" id="406100.SAMN04488052_102383"/>
<keyword evidence="3" id="KW-1185">Reference proteome</keyword>
<dbReference type="RefSeq" id="WP_091641155.1">
    <property type="nucleotide sequence ID" value="NZ_FOEG01000002.1"/>
</dbReference>
<dbReference type="EMBL" id="FOEG01000002">
    <property type="protein sequence ID" value="SEO72141.1"/>
    <property type="molecule type" value="Genomic_DNA"/>
</dbReference>
<dbReference type="Gene3D" id="3.30.200.20">
    <property type="entry name" value="Phosphorylase Kinase, domain 1"/>
    <property type="match status" value="1"/>
</dbReference>
<name>A0A1H8S0C8_9GAMM</name>
<dbReference type="PANTHER" id="PTHR47829">
    <property type="entry name" value="HYDROLASE, PUTATIVE (AFU_ORTHOLOGUE AFUA_1G12880)-RELATED"/>
    <property type="match status" value="1"/>
</dbReference>
<dbReference type="CDD" id="cd05154">
    <property type="entry name" value="ACAD10_11_N-like"/>
    <property type="match status" value="1"/>
</dbReference>
<evidence type="ECO:0000313" key="3">
    <source>
        <dbReference type="Proteomes" id="UP000199657"/>
    </source>
</evidence>
<gene>
    <name evidence="2" type="ORF">SAMN04488052_102383</name>
</gene>
<evidence type="ECO:0000259" key="1">
    <source>
        <dbReference type="Pfam" id="PF01636"/>
    </source>
</evidence>
<dbReference type="PANTHER" id="PTHR47829:SF3">
    <property type="entry name" value="AMINOGLYCOSIDE PHOSPHOTRANSFERASE DOMAIN-CONTAINING PROTEIN"/>
    <property type="match status" value="1"/>
</dbReference>
<reference evidence="2 3" key="1">
    <citation type="submission" date="2016-10" db="EMBL/GenBank/DDBJ databases">
        <authorList>
            <person name="de Groot N.N."/>
        </authorList>
    </citation>
    <scope>NUCLEOTIDE SEQUENCE [LARGE SCALE GENOMIC DNA]</scope>
    <source>
        <strain evidence="2 3">CGMCC 1.6291</strain>
    </source>
</reference>
<dbReference type="AlphaFoldDB" id="A0A1H8S0C8"/>
<dbReference type="InterPro" id="IPR052898">
    <property type="entry name" value="ACAD10-like"/>
</dbReference>
<keyword evidence="2" id="KW-0808">Transferase</keyword>
<dbReference type="SUPFAM" id="SSF56112">
    <property type="entry name" value="Protein kinase-like (PK-like)"/>
    <property type="match status" value="1"/>
</dbReference>
<dbReference type="InterPro" id="IPR002575">
    <property type="entry name" value="Aminoglycoside_PTrfase"/>
</dbReference>